<keyword evidence="3" id="KW-1185">Reference proteome</keyword>
<accession>A0A9X3LBT0</accession>
<dbReference type="EMBL" id="JAMKBI010000005">
    <property type="protein sequence ID" value="MCZ8533319.1"/>
    <property type="molecule type" value="Genomic_DNA"/>
</dbReference>
<name>A0A9X3LBT0_9BACI</name>
<feature type="transmembrane region" description="Helical" evidence="1">
    <location>
        <begin position="117"/>
        <end position="147"/>
    </location>
</feature>
<feature type="transmembrane region" description="Helical" evidence="1">
    <location>
        <begin position="267"/>
        <end position="287"/>
    </location>
</feature>
<sequence>MQLIDIYIQEVTRRLPEKSRGDIALELRSTIEDILPENYSEKEVKEVLKNLGNPASLASEYSERPMHLIGPRYFDMYTTLLKIVTPIVAILTFFVFIVENIITYGGEEDIVSGSINVIILILGHGTWNIVSAVIQTFFWITLVFAILERTDTSKEKSPLTPGWTEWTPDDLKSLPLISKEKKISTLDIFGSLLWIAIFIGVYFNASHLIGVYEKVQGKIQLIIPTFNQEVLQSFWLIIIVALIIEIAFVFYKLIARQWTSKLAIMNTVRNIVSTIVFIVIISTDQLINDEFYTYIEDLLNLSFELKNSVIIISIVLWLFISILDIVQGFRKGKTKL</sequence>
<protein>
    <submittedName>
        <fullName evidence="2">Uncharacterized protein</fullName>
    </submittedName>
</protein>
<feature type="transmembrane region" description="Helical" evidence="1">
    <location>
        <begin position="307"/>
        <end position="326"/>
    </location>
</feature>
<feature type="transmembrane region" description="Helical" evidence="1">
    <location>
        <begin position="74"/>
        <end position="97"/>
    </location>
</feature>
<dbReference type="Proteomes" id="UP001152172">
    <property type="component" value="Unassembled WGS sequence"/>
</dbReference>
<reference evidence="2" key="1">
    <citation type="submission" date="2022-05" db="EMBL/GenBank/DDBJ databases">
        <authorList>
            <person name="Colautti A."/>
            <person name="Iacumin L."/>
        </authorList>
    </citation>
    <scope>NUCLEOTIDE SEQUENCE</scope>
    <source>
        <strain evidence="2">DSM 30747</strain>
    </source>
</reference>
<proteinExistence type="predicted"/>
<evidence type="ECO:0000313" key="2">
    <source>
        <dbReference type="EMBL" id="MCZ8533319.1"/>
    </source>
</evidence>
<feature type="transmembrane region" description="Helical" evidence="1">
    <location>
        <begin position="234"/>
        <end position="255"/>
    </location>
</feature>
<dbReference type="RefSeq" id="WP_269921723.1">
    <property type="nucleotide sequence ID" value="NZ_JAMKBI010000005.1"/>
</dbReference>
<feature type="transmembrane region" description="Helical" evidence="1">
    <location>
        <begin position="186"/>
        <end position="205"/>
    </location>
</feature>
<gene>
    <name evidence="2" type="ORF">M9R61_08215</name>
</gene>
<keyword evidence="1" id="KW-0472">Membrane</keyword>
<evidence type="ECO:0000313" key="3">
    <source>
        <dbReference type="Proteomes" id="UP001152172"/>
    </source>
</evidence>
<dbReference type="AlphaFoldDB" id="A0A9X3LBT0"/>
<keyword evidence="1" id="KW-1133">Transmembrane helix</keyword>
<evidence type="ECO:0000256" key="1">
    <source>
        <dbReference type="SAM" id="Phobius"/>
    </source>
</evidence>
<dbReference type="Pfam" id="PF22564">
    <property type="entry name" value="HAAS"/>
    <property type="match status" value="1"/>
</dbReference>
<organism evidence="2 3">
    <name type="scientific">Psychrobacillus psychrodurans</name>
    <dbReference type="NCBI Taxonomy" id="126157"/>
    <lineage>
        <taxon>Bacteria</taxon>
        <taxon>Bacillati</taxon>
        <taxon>Bacillota</taxon>
        <taxon>Bacilli</taxon>
        <taxon>Bacillales</taxon>
        <taxon>Bacillaceae</taxon>
        <taxon>Psychrobacillus</taxon>
    </lineage>
</organism>
<keyword evidence="1" id="KW-0812">Transmembrane</keyword>
<comment type="caution">
    <text evidence="2">The sequence shown here is derived from an EMBL/GenBank/DDBJ whole genome shotgun (WGS) entry which is preliminary data.</text>
</comment>